<keyword evidence="2" id="KW-1185">Reference proteome</keyword>
<dbReference type="SUPFAM" id="SSF52047">
    <property type="entry name" value="RNI-like"/>
    <property type="match status" value="1"/>
</dbReference>
<protein>
    <recommendedName>
        <fullName evidence="3">F-box domain-containing protein</fullName>
    </recommendedName>
</protein>
<evidence type="ECO:0008006" key="3">
    <source>
        <dbReference type="Google" id="ProtNLM"/>
    </source>
</evidence>
<dbReference type="Proteomes" id="UP001215598">
    <property type="component" value="Unassembled WGS sequence"/>
</dbReference>
<dbReference type="InterPro" id="IPR032675">
    <property type="entry name" value="LRR_dom_sf"/>
</dbReference>
<evidence type="ECO:0000313" key="2">
    <source>
        <dbReference type="Proteomes" id="UP001215598"/>
    </source>
</evidence>
<accession>A0AAD7IVR0</accession>
<name>A0AAD7IVR0_9AGAR</name>
<gene>
    <name evidence="1" type="ORF">B0H16DRAFT_1551056</name>
</gene>
<dbReference type="Gene3D" id="3.80.10.10">
    <property type="entry name" value="Ribonuclease Inhibitor"/>
    <property type="match status" value="1"/>
</dbReference>
<evidence type="ECO:0000313" key="1">
    <source>
        <dbReference type="EMBL" id="KAJ7749676.1"/>
    </source>
</evidence>
<dbReference type="AlphaFoldDB" id="A0AAD7IVR0"/>
<comment type="caution">
    <text evidence="1">The sequence shown here is derived from an EMBL/GenBank/DDBJ whole genome shotgun (WGS) entry which is preliminary data.</text>
</comment>
<sequence>MRFDDLRRELALVEGALASVDPGVDTSSLVERKAVTKLQLDSVVYPDVDKDRPFTPALWTDLSTGYDGSRNNVTIEAVMQGIDRWFGRASALPISLYFWGDSEKWYTYVKTLLHQQASRLDTLRLVDTFDASALGEPVYFPNLRSLTLERTCSDALITTFRDSPRLREVNFSAGIRVGPRNVALPWHQLTTFSAKYMLIVDCLKVLRDCPRLRKCSLEGIHDAEHWPVSPTVHQALEELSIESSSAEILHFLDLPALRALTLKGVIIWGALFNDFLRRSSNSLRALTYTENVPSHVISLEWFRIANRLVEVTLTTIEADFIQTLLLELDRSVHPKFLPDLHHLEVASTHHFTIDAPIIAALQSRRPPVIAGLEGESDAATVEPNAATVESNGTTVESNASDHTIEYEVETATLESLCLIRLCSNYDLDWEEIGEIDWDALSIMGEERMDIYVGSEKENFLWEW</sequence>
<reference evidence="1" key="1">
    <citation type="submission" date="2023-03" db="EMBL/GenBank/DDBJ databases">
        <title>Massive genome expansion in bonnet fungi (Mycena s.s.) driven by repeated elements and novel gene families across ecological guilds.</title>
        <authorList>
            <consortium name="Lawrence Berkeley National Laboratory"/>
            <person name="Harder C.B."/>
            <person name="Miyauchi S."/>
            <person name="Viragh M."/>
            <person name="Kuo A."/>
            <person name="Thoen E."/>
            <person name="Andreopoulos B."/>
            <person name="Lu D."/>
            <person name="Skrede I."/>
            <person name="Drula E."/>
            <person name="Henrissat B."/>
            <person name="Morin E."/>
            <person name="Kohler A."/>
            <person name="Barry K."/>
            <person name="LaButti K."/>
            <person name="Morin E."/>
            <person name="Salamov A."/>
            <person name="Lipzen A."/>
            <person name="Mereny Z."/>
            <person name="Hegedus B."/>
            <person name="Baldrian P."/>
            <person name="Stursova M."/>
            <person name="Weitz H."/>
            <person name="Taylor A."/>
            <person name="Grigoriev I.V."/>
            <person name="Nagy L.G."/>
            <person name="Martin F."/>
            <person name="Kauserud H."/>
        </authorList>
    </citation>
    <scope>NUCLEOTIDE SEQUENCE</scope>
    <source>
        <strain evidence="1">CBHHK182m</strain>
    </source>
</reference>
<dbReference type="EMBL" id="JARKIB010000068">
    <property type="protein sequence ID" value="KAJ7749676.1"/>
    <property type="molecule type" value="Genomic_DNA"/>
</dbReference>
<organism evidence="1 2">
    <name type="scientific">Mycena metata</name>
    <dbReference type="NCBI Taxonomy" id="1033252"/>
    <lineage>
        <taxon>Eukaryota</taxon>
        <taxon>Fungi</taxon>
        <taxon>Dikarya</taxon>
        <taxon>Basidiomycota</taxon>
        <taxon>Agaricomycotina</taxon>
        <taxon>Agaricomycetes</taxon>
        <taxon>Agaricomycetidae</taxon>
        <taxon>Agaricales</taxon>
        <taxon>Marasmiineae</taxon>
        <taxon>Mycenaceae</taxon>
        <taxon>Mycena</taxon>
    </lineage>
</organism>
<proteinExistence type="predicted"/>